<dbReference type="OMA" id="VAYIEDT"/>
<dbReference type="PANTHER" id="PTHR22538">
    <property type="entry name" value="CILIA- AND FLAGELLA-ASSOCIATED PROTEIN 74"/>
    <property type="match status" value="1"/>
</dbReference>
<feature type="signal peptide" evidence="1">
    <location>
        <begin position="1"/>
        <end position="24"/>
    </location>
</feature>
<keyword evidence="3" id="KW-1185">Reference proteome</keyword>
<organism evidence="2 3">
    <name type="scientific">Phytophthora sojae (strain P6497)</name>
    <name type="common">Soybean stem and root rot agent</name>
    <name type="synonym">Phytophthora megasperma f. sp. glycines</name>
    <dbReference type="NCBI Taxonomy" id="1094619"/>
    <lineage>
        <taxon>Eukaryota</taxon>
        <taxon>Sar</taxon>
        <taxon>Stramenopiles</taxon>
        <taxon>Oomycota</taxon>
        <taxon>Peronosporomycetes</taxon>
        <taxon>Peronosporales</taxon>
        <taxon>Peronosporaceae</taxon>
        <taxon>Phytophthora</taxon>
    </lineage>
</organism>
<dbReference type="Proteomes" id="UP000002640">
    <property type="component" value="Unassembled WGS sequence"/>
</dbReference>
<proteinExistence type="predicted"/>
<dbReference type="GeneID" id="20652945"/>
<accession>G4ZR39</accession>
<evidence type="ECO:0000313" key="3">
    <source>
        <dbReference type="Proteomes" id="UP000002640"/>
    </source>
</evidence>
<dbReference type="InParanoid" id="G4ZR39"/>
<evidence type="ECO:0000313" key="2">
    <source>
        <dbReference type="EMBL" id="EGZ14261.1"/>
    </source>
</evidence>
<evidence type="ECO:0000256" key="1">
    <source>
        <dbReference type="SAM" id="SignalP"/>
    </source>
</evidence>
<dbReference type="AlphaFoldDB" id="G4ZR39"/>
<keyword evidence="1" id="KW-0732">Signal</keyword>
<protein>
    <submittedName>
        <fullName evidence="2">Uncharacterized protein</fullName>
    </submittedName>
</protein>
<gene>
    <name evidence="2" type="ORF">PHYSODRAFT_451139</name>
</gene>
<feature type="non-terminal residue" evidence="2">
    <location>
        <position position="245"/>
    </location>
</feature>
<dbReference type="KEGG" id="psoj:PHYSODRAFT_451139"/>
<dbReference type="EMBL" id="JH159156">
    <property type="protein sequence ID" value="EGZ14261.1"/>
    <property type="molecule type" value="Genomic_DNA"/>
</dbReference>
<feature type="chain" id="PRO_5003472474" evidence="1">
    <location>
        <begin position="25"/>
        <end position="245"/>
    </location>
</feature>
<name>G4ZR39_PHYSP</name>
<sequence length="245" mass="25806">MAPSLLNVAVALTALLSFASETEAFRRNLQKGAPLGTPLEWPGLRFQFTIKQSAKNVFGQSDISMYANPVVSNNNAKVLYDVYATFTENNTLHNYTLVDSVAYIEDTPFSSGSGVVTPVTKCIDSESGALPAVNAIVAGINDAKNASTPSGANATAAPTDCYGGSSYKTQVNKVEYTLCANGPAGFTMKSSDMDISVLYLESQIEVVPPTLNAAKCPRVAMPTAVTPIGHSLLTGEPISSKNARK</sequence>
<dbReference type="RefSeq" id="XP_009531690.1">
    <property type="nucleotide sequence ID" value="XM_009533395.1"/>
</dbReference>
<dbReference type="PANTHER" id="PTHR22538:SF1">
    <property type="entry name" value="VWFD DOMAIN-CONTAINING PROTEIN"/>
    <property type="match status" value="1"/>
</dbReference>
<reference evidence="2 3" key="1">
    <citation type="journal article" date="2006" name="Science">
        <title>Phytophthora genome sequences uncover evolutionary origins and mechanisms of pathogenesis.</title>
        <authorList>
            <person name="Tyler B.M."/>
            <person name="Tripathy S."/>
            <person name="Zhang X."/>
            <person name="Dehal P."/>
            <person name="Jiang R.H."/>
            <person name="Aerts A."/>
            <person name="Arredondo F.D."/>
            <person name="Baxter L."/>
            <person name="Bensasson D."/>
            <person name="Beynon J.L."/>
            <person name="Chapman J."/>
            <person name="Damasceno C.M."/>
            <person name="Dorrance A.E."/>
            <person name="Dou D."/>
            <person name="Dickerman A.W."/>
            <person name="Dubchak I.L."/>
            <person name="Garbelotto M."/>
            <person name="Gijzen M."/>
            <person name="Gordon S.G."/>
            <person name="Govers F."/>
            <person name="Grunwald N.J."/>
            <person name="Huang W."/>
            <person name="Ivors K.L."/>
            <person name="Jones R.W."/>
            <person name="Kamoun S."/>
            <person name="Krampis K."/>
            <person name="Lamour K.H."/>
            <person name="Lee M.K."/>
            <person name="McDonald W.H."/>
            <person name="Medina M."/>
            <person name="Meijer H.J."/>
            <person name="Nordberg E.K."/>
            <person name="Maclean D.J."/>
            <person name="Ospina-Giraldo M.D."/>
            <person name="Morris P.F."/>
            <person name="Phuntumart V."/>
            <person name="Putnam N.H."/>
            <person name="Rash S."/>
            <person name="Rose J.K."/>
            <person name="Sakihama Y."/>
            <person name="Salamov A.A."/>
            <person name="Savidor A."/>
            <person name="Scheuring C.F."/>
            <person name="Smith B.M."/>
            <person name="Sobral B.W."/>
            <person name="Terry A."/>
            <person name="Torto-Alalibo T.A."/>
            <person name="Win J."/>
            <person name="Xu Z."/>
            <person name="Zhang H."/>
            <person name="Grigoriev I.V."/>
            <person name="Rokhsar D.S."/>
            <person name="Boore J.L."/>
        </authorList>
    </citation>
    <scope>NUCLEOTIDE SEQUENCE [LARGE SCALE GENOMIC DNA]</scope>
    <source>
        <strain evidence="2 3">P6497</strain>
    </source>
</reference>